<sequence>MYARRQVGEARETRERVAQPDVVVFVDKHEVRRYFDLVIRNFGQTTAYNIRLTLPPLQVARHSNDDTGEVESLYVPESIAVLAPGQEWRTVWDSAVRREEHQGALQAKYIGRVVFDDEMLPDKPSYSNPIALDTNMFRNTTWIETTKSKTVQDALYDIAGTLKGYATERHGVWVYTRSGQSEREYRERLAQHHEDQFERILREIMGDDRRQGDGKG</sequence>
<organism evidence="1 2">
    <name type="scientific">Mycobacteroides franklinii</name>
    <dbReference type="NCBI Taxonomy" id="948102"/>
    <lineage>
        <taxon>Bacteria</taxon>
        <taxon>Bacillati</taxon>
        <taxon>Actinomycetota</taxon>
        <taxon>Actinomycetes</taxon>
        <taxon>Mycobacteriales</taxon>
        <taxon>Mycobacteriaceae</taxon>
        <taxon>Mycobacteroides</taxon>
    </lineage>
</organism>
<evidence type="ECO:0000313" key="1">
    <source>
        <dbReference type="EMBL" id="TDZ52346.1"/>
    </source>
</evidence>
<dbReference type="AlphaFoldDB" id="A0A4R8R7U3"/>
<reference evidence="1 2" key="1">
    <citation type="journal article" date="2019" name="Sci. Rep.">
        <title>Extended insight into the Mycobacterium chelonae-abscessus complex through whole genome sequencing of Mycobacterium salmoniphilum outbreak and Mycobacterium salmoniphilum-like strains.</title>
        <authorList>
            <person name="Behra P.R.K."/>
            <person name="Das S."/>
            <person name="Pettersson B.M.F."/>
            <person name="Shirreff L."/>
            <person name="DuCote T."/>
            <person name="Jacobsson K.G."/>
            <person name="Ennis D.G."/>
            <person name="Kirsebom L.A."/>
        </authorList>
    </citation>
    <scope>NUCLEOTIDE SEQUENCE [LARGE SCALE GENOMIC DNA]</scope>
    <source>
        <strain evidence="1 2">CCUG 63697</strain>
    </source>
</reference>
<dbReference type="Proteomes" id="UP000295165">
    <property type="component" value="Unassembled WGS sequence"/>
</dbReference>
<gene>
    <name evidence="1" type="ORF">CCUG63697_00824</name>
</gene>
<dbReference type="EMBL" id="PECC01000026">
    <property type="protein sequence ID" value="TDZ52346.1"/>
    <property type="molecule type" value="Genomic_DNA"/>
</dbReference>
<comment type="caution">
    <text evidence="1">The sequence shown here is derived from an EMBL/GenBank/DDBJ whole genome shotgun (WGS) entry which is preliminary data.</text>
</comment>
<protein>
    <submittedName>
        <fullName evidence="1">Uncharacterized protein</fullName>
    </submittedName>
</protein>
<evidence type="ECO:0000313" key="2">
    <source>
        <dbReference type="Proteomes" id="UP000295165"/>
    </source>
</evidence>
<name>A0A4R8R7U3_9MYCO</name>
<proteinExistence type="predicted"/>
<accession>A0A4R8R7U3</accession>
<keyword evidence="2" id="KW-1185">Reference proteome</keyword>